<feature type="chain" id="PRO_5043665260" description="VWFC domain-containing protein" evidence="1">
    <location>
        <begin position="20"/>
        <end position="148"/>
    </location>
</feature>
<feature type="signal peptide" evidence="1">
    <location>
        <begin position="1"/>
        <end position="19"/>
    </location>
</feature>
<dbReference type="Gene3D" id="6.20.200.20">
    <property type="match status" value="1"/>
</dbReference>
<dbReference type="InterPro" id="IPR052624">
    <property type="entry name" value="CRIM1"/>
</dbReference>
<feature type="non-terminal residue" evidence="3">
    <location>
        <position position="148"/>
    </location>
</feature>
<proteinExistence type="predicted"/>
<dbReference type="PANTHER" id="PTHR46439">
    <property type="entry name" value="CYSTEINE-RICH MOTOR NEURON 1 PROTEIN"/>
    <property type="match status" value="1"/>
</dbReference>
<dbReference type="EMBL" id="JARKIK010000028">
    <property type="protein sequence ID" value="KAK8742446.1"/>
    <property type="molecule type" value="Genomic_DNA"/>
</dbReference>
<accession>A0AAW0XTB5</accession>
<reference evidence="3 4" key="1">
    <citation type="journal article" date="2024" name="BMC Genomics">
        <title>Genome assembly of redclaw crayfish (Cherax quadricarinatus) provides insights into its immune adaptation and hypoxia tolerance.</title>
        <authorList>
            <person name="Liu Z."/>
            <person name="Zheng J."/>
            <person name="Li H."/>
            <person name="Fang K."/>
            <person name="Wang S."/>
            <person name="He J."/>
            <person name="Zhou D."/>
            <person name="Weng S."/>
            <person name="Chi M."/>
            <person name="Gu Z."/>
            <person name="He J."/>
            <person name="Li F."/>
            <person name="Wang M."/>
        </authorList>
    </citation>
    <scope>NUCLEOTIDE SEQUENCE [LARGE SCALE GENOMIC DNA]</scope>
    <source>
        <strain evidence="3">ZL_2023a</strain>
    </source>
</reference>
<organism evidence="3 4">
    <name type="scientific">Cherax quadricarinatus</name>
    <name type="common">Australian red claw crayfish</name>
    <dbReference type="NCBI Taxonomy" id="27406"/>
    <lineage>
        <taxon>Eukaryota</taxon>
        <taxon>Metazoa</taxon>
        <taxon>Ecdysozoa</taxon>
        <taxon>Arthropoda</taxon>
        <taxon>Crustacea</taxon>
        <taxon>Multicrustacea</taxon>
        <taxon>Malacostraca</taxon>
        <taxon>Eumalacostraca</taxon>
        <taxon>Eucarida</taxon>
        <taxon>Decapoda</taxon>
        <taxon>Pleocyemata</taxon>
        <taxon>Astacidea</taxon>
        <taxon>Parastacoidea</taxon>
        <taxon>Parastacidae</taxon>
        <taxon>Cherax</taxon>
    </lineage>
</organism>
<dbReference type="GO" id="GO:0005886">
    <property type="term" value="C:plasma membrane"/>
    <property type="evidence" value="ECO:0007669"/>
    <property type="project" value="TreeGrafter"/>
</dbReference>
<sequence length="148" mass="16293">GGVVCYVVVCLAVVTPAAAEGVCYHDGYYFSNGSRWRPEVCLECECQGWVEVCQREQCHDPQCPPHHILYHHPQHCCPRCFPPVRTCHAGDTMYQDGEVWSPGGCEQCRCVNGTLSCGHIPCSVTSCREGQVALQLPHQCCPECVPLG</sequence>
<dbReference type="Pfam" id="PF00093">
    <property type="entry name" value="VWC"/>
    <property type="match status" value="2"/>
</dbReference>
<feature type="domain" description="VWFC" evidence="2">
    <location>
        <begin position="85"/>
        <end position="145"/>
    </location>
</feature>
<dbReference type="Gene3D" id="2.10.70.10">
    <property type="entry name" value="Complement Module, domain 1"/>
    <property type="match status" value="1"/>
</dbReference>
<dbReference type="PROSITE" id="PS50184">
    <property type="entry name" value="VWFC_2"/>
    <property type="match status" value="2"/>
</dbReference>
<keyword evidence="1" id="KW-0732">Signal</keyword>
<dbReference type="InterPro" id="IPR001007">
    <property type="entry name" value="VWF_dom"/>
</dbReference>
<dbReference type="SMART" id="SM00214">
    <property type="entry name" value="VWC"/>
    <property type="match status" value="2"/>
</dbReference>
<feature type="domain" description="VWFC" evidence="2">
    <location>
        <begin position="21"/>
        <end position="81"/>
    </location>
</feature>
<dbReference type="PROSITE" id="PS01208">
    <property type="entry name" value="VWFC_1"/>
    <property type="match status" value="2"/>
</dbReference>
<dbReference type="SUPFAM" id="SSF57603">
    <property type="entry name" value="FnI-like domain"/>
    <property type="match status" value="2"/>
</dbReference>
<dbReference type="PANTHER" id="PTHR46439:SF1">
    <property type="entry name" value="CYSTEINE-RICH MOTOR NEURON 1 PROTEIN"/>
    <property type="match status" value="1"/>
</dbReference>
<evidence type="ECO:0000259" key="2">
    <source>
        <dbReference type="PROSITE" id="PS50184"/>
    </source>
</evidence>
<name>A0AAW0XTB5_CHEQU</name>
<protein>
    <recommendedName>
        <fullName evidence="2">VWFC domain-containing protein</fullName>
    </recommendedName>
</protein>
<feature type="non-terminal residue" evidence="3">
    <location>
        <position position="1"/>
    </location>
</feature>
<dbReference type="Proteomes" id="UP001445076">
    <property type="component" value="Unassembled WGS sequence"/>
</dbReference>
<evidence type="ECO:0000313" key="3">
    <source>
        <dbReference type="EMBL" id="KAK8742446.1"/>
    </source>
</evidence>
<evidence type="ECO:0000256" key="1">
    <source>
        <dbReference type="SAM" id="SignalP"/>
    </source>
</evidence>
<gene>
    <name evidence="3" type="ORF">OTU49_001878</name>
</gene>
<keyword evidence="4" id="KW-1185">Reference proteome</keyword>
<comment type="caution">
    <text evidence="3">The sequence shown here is derived from an EMBL/GenBank/DDBJ whole genome shotgun (WGS) entry which is preliminary data.</text>
</comment>
<evidence type="ECO:0000313" key="4">
    <source>
        <dbReference type="Proteomes" id="UP001445076"/>
    </source>
</evidence>
<dbReference type="AlphaFoldDB" id="A0AAW0XTB5"/>